<evidence type="ECO:0000313" key="2">
    <source>
        <dbReference type="EMBL" id="KAJ8245233.1"/>
    </source>
</evidence>
<sequence length="96" mass="10668">RCLRGGRERDAAVLRGCGGWRGCEPGQEQRCTERRLERAAPGQSRRTSRESGEERCRAGPGRSEGRCAVPLGQHCEGRRQALMRADELSVSRSTEQ</sequence>
<keyword evidence="3" id="KW-1185">Reference proteome</keyword>
<protein>
    <submittedName>
        <fullName evidence="2">Uncharacterized protein</fullName>
    </submittedName>
</protein>
<gene>
    <name evidence="2" type="ORF">COCON_G00235580</name>
</gene>
<organism evidence="2 3">
    <name type="scientific">Conger conger</name>
    <name type="common">Conger eel</name>
    <name type="synonym">Muraena conger</name>
    <dbReference type="NCBI Taxonomy" id="82655"/>
    <lineage>
        <taxon>Eukaryota</taxon>
        <taxon>Metazoa</taxon>
        <taxon>Chordata</taxon>
        <taxon>Craniata</taxon>
        <taxon>Vertebrata</taxon>
        <taxon>Euteleostomi</taxon>
        <taxon>Actinopterygii</taxon>
        <taxon>Neopterygii</taxon>
        <taxon>Teleostei</taxon>
        <taxon>Anguilliformes</taxon>
        <taxon>Congridae</taxon>
        <taxon>Conger</taxon>
    </lineage>
</organism>
<name>A0A9Q1HL91_CONCO</name>
<dbReference type="AlphaFoldDB" id="A0A9Q1HL91"/>
<feature type="compositionally biased region" description="Basic and acidic residues" evidence="1">
    <location>
        <begin position="47"/>
        <end position="57"/>
    </location>
</feature>
<reference evidence="2" key="1">
    <citation type="journal article" date="2023" name="Science">
        <title>Genome structures resolve the early diversification of teleost fishes.</title>
        <authorList>
            <person name="Parey E."/>
            <person name="Louis A."/>
            <person name="Montfort J."/>
            <person name="Bouchez O."/>
            <person name="Roques C."/>
            <person name="Iampietro C."/>
            <person name="Lluch J."/>
            <person name="Castinel A."/>
            <person name="Donnadieu C."/>
            <person name="Desvignes T."/>
            <person name="Floi Bucao C."/>
            <person name="Jouanno E."/>
            <person name="Wen M."/>
            <person name="Mejri S."/>
            <person name="Dirks R."/>
            <person name="Jansen H."/>
            <person name="Henkel C."/>
            <person name="Chen W.J."/>
            <person name="Zahm M."/>
            <person name="Cabau C."/>
            <person name="Klopp C."/>
            <person name="Thompson A.W."/>
            <person name="Robinson-Rechavi M."/>
            <person name="Braasch I."/>
            <person name="Lecointre G."/>
            <person name="Bobe J."/>
            <person name="Postlethwait J.H."/>
            <person name="Berthelot C."/>
            <person name="Roest Crollius H."/>
            <person name="Guiguen Y."/>
        </authorList>
    </citation>
    <scope>NUCLEOTIDE SEQUENCE</scope>
    <source>
        <strain evidence="2">Concon-B</strain>
    </source>
</reference>
<evidence type="ECO:0000256" key="1">
    <source>
        <dbReference type="SAM" id="MobiDB-lite"/>
    </source>
</evidence>
<feature type="non-terminal residue" evidence="2">
    <location>
        <position position="1"/>
    </location>
</feature>
<feature type="region of interest" description="Disordered" evidence="1">
    <location>
        <begin position="32"/>
        <end position="65"/>
    </location>
</feature>
<proteinExistence type="predicted"/>
<dbReference type="Proteomes" id="UP001152803">
    <property type="component" value="Unassembled WGS sequence"/>
</dbReference>
<dbReference type="EMBL" id="JAFJMO010001029">
    <property type="protein sequence ID" value="KAJ8245233.1"/>
    <property type="molecule type" value="Genomic_DNA"/>
</dbReference>
<accession>A0A9Q1HL91</accession>
<comment type="caution">
    <text evidence="2">The sequence shown here is derived from an EMBL/GenBank/DDBJ whole genome shotgun (WGS) entry which is preliminary data.</text>
</comment>
<evidence type="ECO:0000313" key="3">
    <source>
        <dbReference type="Proteomes" id="UP001152803"/>
    </source>
</evidence>